<gene>
    <name evidence="1" type="ORF">RHMOL_Rhmol07G0162500</name>
</gene>
<evidence type="ECO:0000313" key="2">
    <source>
        <dbReference type="Proteomes" id="UP001062846"/>
    </source>
</evidence>
<dbReference type="Proteomes" id="UP001062846">
    <property type="component" value="Chromosome 7"/>
</dbReference>
<accession>A0ACC0N2D4</accession>
<evidence type="ECO:0000313" key="1">
    <source>
        <dbReference type="EMBL" id="KAI8546999.1"/>
    </source>
</evidence>
<comment type="caution">
    <text evidence="1">The sequence shown here is derived from an EMBL/GenBank/DDBJ whole genome shotgun (WGS) entry which is preliminary data.</text>
</comment>
<organism evidence="1 2">
    <name type="scientific">Rhododendron molle</name>
    <name type="common">Chinese azalea</name>
    <name type="synonym">Azalea mollis</name>
    <dbReference type="NCBI Taxonomy" id="49168"/>
    <lineage>
        <taxon>Eukaryota</taxon>
        <taxon>Viridiplantae</taxon>
        <taxon>Streptophyta</taxon>
        <taxon>Embryophyta</taxon>
        <taxon>Tracheophyta</taxon>
        <taxon>Spermatophyta</taxon>
        <taxon>Magnoliopsida</taxon>
        <taxon>eudicotyledons</taxon>
        <taxon>Gunneridae</taxon>
        <taxon>Pentapetalae</taxon>
        <taxon>asterids</taxon>
        <taxon>Ericales</taxon>
        <taxon>Ericaceae</taxon>
        <taxon>Ericoideae</taxon>
        <taxon>Rhodoreae</taxon>
        <taxon>Rhododendron</taxon>
    </lineage>
</organism>
<sequence>MSPVDRIFVRMGAKDHIMAGQGTFLTELLETTSMLLARALFGSLILYRLCSDRLRSPEKTTKKMSDETCRIGGQQSAEKRDALMDCVGCEKCRLWGKLQYREGASGTKEVKAGYKGESTIISLLILKKEVRRKTRKQWRRDLPWESCMLAVYFEWKKIALPVMEYYTEATDGSFTEQKESALIWHYQEANPDSVMWQAKQLLDHLESVLANDPVVVK</sequence>
<keyword evidence="2" id="KW-1185">Reference proteome</keyword>
<dbReference type="EMBL" id="CM046394">
    <property type="protein sequence ID" value="KAI8546999.1"/>
    <property type="molecule type" value="Genomic_DNA"/>
</dbReference>
<proteinExistence type="predicted"/>
<reference evidence="1" key="1">
    <citation type="submission" date="2022-02" db="EMBL/GenBank/DDBJ databases">
        <title>Plant Genome Project.</title>
        <authorList>
            <person name="Zhang R.-G."/>
        </authorList>
    </citation>
    <scope>NUCLEOTIDE SEQUENCE</scope>
    <source>
        <strain evidence="1">AT1</strain>
    </source>
</reference>
<name>A0ACC0N2D4_RHOML</name>
<protein>
    <submittedName>
        <fullName evidence="1">Uncharacterized protein</fullName>
    </submittedName>
</protein>